<dbReference type="Proteomes" id="UP001148662">
    <property type="component" value="Unassembled WGS sequence"/>
</dbReference>
<protein>
    <submittedName>
        <fullName evidence="1">Uncharacterized protein</fullName>
    </submittedName>
</protein>
<accession>A0ACC1SU86</accession>
<proteinExistence type="predicted"/>
<comment type="caution">
    <text evidence="1">The sequence shown here is derived from an EMBL/GenBank/DDBJ whole genome shotgun (WGS) entry which is preliminary data.</text>
</comment>
<gene>
    <name evidence="1" type="ORF">NM688_g5494</name>
</gene>
<name>A0ACC1SU86_9APHY</name>
<evidence type="ECO:0000313" key="2">
    <source>
        <dbReference type="Proteomes" id="UP001148662"/>
    </source>
</evidence>
<evidence type="ECO:0000313" key="1">
    <source>
        <dbReference type="EMBL" id="KAJ3546639.1"/>
    </source>
</evidence>
<keyword evidence="2" id="KW-1185">Reference proteome</keyword>
<organism evidence="1 2">
    <name type="scientific">Phlebia brevispora</name>
    <dbReference type="NCBI Taxonomy" id="194682"/>
    <lineage>
        <taxon>Eukaryota</taxon>
        <taxon>Fungi</taxon>
        <taxon>Dikarya</taxon>
        <taxon>Basidiomycota</taxon>
        <taxon>Agaricomycotina</taxon>
        <taxon>Agaricomycetes</taxon>
        <taxon>Polyporales</taxon>
        <taxon>Meruliaceae</taxon>
        <taxon>Phlebia</taxon>
    </lineage>
</organism>
<reference evidence="1" key="1">
    <citation type="submission" date="2022-07" db="EMBL/GenBank/DDBJ databases">
        <title>Genome Sequence of Phlebia brevispora.</title>
        <authorList>
            <person name="Buettner E."/>
        </authorList>
    </citation>
    <scope>NUCLEOTIDE SEQUENCE</scope>
    <source>
        <strain evidence="1">MPL23</strain>
    </source>
</reference>
<sequence>MADLDLAVTQDVSQYLVNGPFASSDVVSLSGGFGNYAYRLKLRDEYHGRKTLVLKHGKAYIPGATSMAFDLARQNFEQTVMRQVRSLLPEDSLVTVPEVHLYDENAHVIIMDDCGEDAVSLKDLLKSGVPLPLDTIRKIGTALGTFLTRLHNWGEGDQEALDFFDRNKQARVLSAWATYGRLVSTLSGEDTYLTALTDPPLECTQDELELVAKIAQETTDVVHSSRETLLMGDFWPGNVLLSLKQSDEKVDVERIFIIDWELVKPGLRGMDIGQFCAEMHQMRRFFPATEPAVLALVSEFLGTYREMSKIELTRVARIALTHVGAHLIAWTPRSGWEGKETIRQVVAEGVQCLVDGYQGKPEKVDNSIVGRLTMSA</sequence>
<dbReference type="EMBL" id="JANHOG010001017">
    <property type="protein sequence ID" value="KAJ3546639.1"/>
    <property type="molecule type" value="Genomic_DNA"/>
</dbReference>